<dbReference type="GO" id="GO:0005524">
    <property type="term" value="F:ATP binding"/>
    <property type="evidence" value="ECO:0007669"/>
    <property type="project" value="InterPro"/>
</dbReference>
<dbReference type="STRING" id="933852.A0A0C2WGV0"/>
<proteinExistence type="predicted"/>
<dbReference type="PROSITE" id="PS50011">
    <property type="entry name" value="PROTEIN_KINASE_DOM"/>
    <property type="match status" value="1"/>
</dbReference>
<accession>A0A0C2WGV0</accession>
<dbReference type="Gene3D" id="1.10.510.10">
    <property type="entry name" value="Transferase(Phosphotransferase) domain 1"/>
    <property type="match status" value="1"/>
</dbReference>
<dbReference type="InterPro" id="IPR000719">
    <property type="entry name" value="Prot_kinase_dom"/>
</dbReference>
<feature type="non-terminal residue" evidence="2">
    <location>
        <position position="95"/>
    </location>
</feature>
<name>A0A0C2WGV0_SERVB</name>
<evidence type="ECO:0000259" key="1">
    <source>
        <dbReference type="PROSITE" id="PS50011"/>
    </source>
</evidence>
<reference evidence="2 3" key="1">
    <citation type="submission" date="2014-04" db="EMBL/GenBank/DDBJ databases">
        <authorList>
            <consortium name="DOE Joint Genome Institute"/>
            <person name="Kuo A."/>
            <person name="Zuccaro A."/>
            <person name="Kohler A."/>
            <person name="Nagy L.G."/>
            <person name="Floudas D."/>
            <person name="Copeland A."/>
            <person name="Barry K.W."/>
            <person name="Cichocki N."/>
            <person name="Veneault-Fourrey C."/>
            <person name="LaButti K."/>
            <person name="Lindquist E.A."/>
            <person name="Lipzen A."/>
            <person name="Lundell T."/>
            <person name="Morin E."/>
            <person name="Murat C."/>
            <person name="Sun H."/>
            <person name="Tunlid A."/>
            <person name="Henrissat B."/>
            <person name="Grigoriev I.V."/>
            <person name="Hibbett D.S."/>
            <person name="Martin F."/>
            <person name="Nordberg H.P."/>
            <person name="Cantor M.N."/>
            <person name="Hua S.X."/>
        </authorList>
    </citation>
    <scope>NUCLEOTIDE SEQUENCE [LARGE SCALE GENOMIC DNA]</scope>
    <source>
        <strain evidence="2 3">MAFF 305830</strain>
    </source>
</reference>
<dbReference type="OrthoDB" id="4062651at2759"/>
<dbReference type="HOGENOM" id="CLU_000288_7_30_1"/>
<feature type="domain" description="Protein kinase" evidence="1">
    <location>
        <begin position="1"/>
        <end position="95"/>
    </location>
</feature>
<keyword evidence="3" id="KW-1185">Reference proteome</keyword>
<dbReference type="EMBL" id="KN824313">
    <property type="protein sequence ID" value="KIM25598.1"/>
    <property type="molecule type" value="Genomic_DNA"/>
</dbReference>
<evidence type="ECO:0000313" key="2">
    <source>
        <dbReference type="EMBL" id="KIM25598.1"/>
    </source>
</evidence>
<protein>
    <recommendedName>
        <fullName evidence="1">Protein kinase domain-containing protein</fullName>
    </recommendedName>
</protein>
<organism evidence="2 3">
    <name type="scientific">Serendipita vermifera MAFF 305830</name>
    <dbReference type="NCBI Taxonomy" id="933852"/>
    <lineage>
        <taxon>Eukaryota</taxon>
        <taxon>Fungi</taxon>
        <taxon>Dikarya</taxon>
        <taxon>Basidiomycota</taxon>
        <taxon>Agaricomycotina</taxon>
        <taxon>Agaricomycetes</taxon>
        <taxon>Sebacinales</taxon>
        <taxon>Serendipitaceae</taxon>
        <taxon>Serendipita</taxon>
    </lineage>
</organism>
<gene>
    <name evidence="2" type="ORF">M408DRAFT_37565</name>
</gene>
<dbReference type="Proteomes" id="UP000054097">
    <property type="component" value="Unassembled WGS sequence"/>
</dbReference>
<evidence type="ECO:0000313" key="3">
    <source>
        <dbReference type="Proteomes" id="UP000054097"/>
    </source>
</evidence>
<dbReference type="PROSITE" id="PS00108">
    <property type="entry name" value="PROTEIN_KINASE_ST"/>
    <property type="match status" value="1"/>
</dbReference>
<dbReference type="InterPro" id="IPR011009">
    <property type="entry name" value="Kinase-like_dom_sf"/>
</dbReference>
<reference evidence="3" key="2">
    <citation type="submission" date="2015-01" db="EMBL/GenBank/DDBJ databases">
        <title>Evolutionary Origins and Diversification of the Mycorrhizal Mutualists.</title>
        <authorList>
            <consortium name="DOE Joint Genome Institute"/>
            <consortium name="Mycorrhizal Genomics Consortium"/>
            <person name="Kohler A."/>
            <person name="Kuo A."/>
            <person name="Nagy L.G."/>
            <person name="Floudas D."/>
            <person name="Copeland A."/>
            <person name="Barry K.W."/>
            <person name="Cichocki N."/>
            <person name="Veneault-Fourrey C."/>
            <person name="LaButti K."/>
            <person name="Lindquist E.A."/>
            <person name="Lipzen A."/>
            <person name="Lundell T."/>
            <person name="Morin E."/>
            <person name="Murat C."/>
            <person name="Riley R."/>
            <person name="Ohm R."/>
            <person name="Sun H."/>
            <person name="Tunlid A."/>
            <person name="Henrissat B."/>
            <person name="Grigoriev I.V."/>
            <person name="Hibbett D.S."/>
            <person name="Martin F."/>
        </authorList>
    </citation>
    <scope>NUCLEOTIDE SEQUENCE [LARGE SCALE GENOMIC DNA]</scope>
    <source>
        <strain evidence="3">MAFF 305830</strain>
    </source>
</reference>
<dbReference type="InterPro" id="IPR008271">
    <property type="entry name" value="Ser/Thr_kinase_AS"/>
</dbReference>
<dbReference type="GO" id="GO:0004672">
    <property type="term" value="F:protein kinase activity"/>
    <property type="evidence" value="ECO:0007669"/>
    <property type="project" value="InterPro"/>
</dbReference>
<feature type="non-terminal residue" evidence="2">
    <location>
        <position position="1"/>
    </location>
</feature>
<dbReference type="PANTHER" id="PTHR24347">
    <property type="entry name" value="SERINE/THREONINE-PROTEIN KINASE"/>
    <property type="match status" value="1"/>
</dbReference>
<sequence>LARQLLEGVAFMHQQLVAHLDLKPDNMVVTDMQTSPRLLLIDFGTSVQVKSREDLVTGYRGTAGWVAPEVGWHETPDQSFCPINADLWACGKMLE</sequence>
<dbReference type="Pfam" id="PF00069">
    <property type="entry name" value="Pkinase"/>
    <property type="match status" value="1"/>
</dbReference>
<dbReference type="SUPFAM" id="SSF56112">
    <property type="entry name" value="Protein kinase-like (PK-like)"/>
    <property type="match status" value="1"/>
</dbReference>
<dbReference type="AlphaFoldDB" id="A0A0C2WGV0"/>